<dbReference type="EMBL" id="CP006850">
    <property type="protein sequence ID" value="AHH20361.1"/>
    <property type="molecule type" value="Genomic_DNA"/>
</dbReference>
<dbReference type="OrthoDB" id="4564904at2"/>
<dbReference type="eggNOG" id="COG3266">
    <property type="taxonomic scope" value="Bacteria"/>
</dbReference>
<dbReference type="HOGENOM" id="CLU_1905535_0_0_11"/>
<proteinExistence type="predicted"/>
<keyword evidence="2" id="KW-1185">Reference proteome</keyword>
<dbReference type="KEGG" id="nno:NONO_c55810"/>
<dbReference type="RefSeq" id="WP_148306977.1">
    <property type="nucleotide sequence ID" value="NZ_CP006850.1"/>
</dbReference>
<dbReference type="PATRIC" id="fig|1415166.3.peg.5751"/>
<reference evidence="1 2" key="1">
    <citation type="journal article" date="2014" name="Appl. Environ. Microbiol.">
        <title>Insights into the Microbial Degradation of Rubber and Gutta-Percha by Analysis of the Complete Genome of Nocardia nova SH22a.</title>
        <authorList>
            <person name="Luo Q."/>
            <person name="Hiessl S."/>
            <person name="Poehlein A."/>
            <person name="Daniel R."/>
            <person name="Steinbuchel A."/>
        </authorList>
    </citation>
    <scope>NUCLEOTIDE SEQUENCE [LARGE SCALE GENOMIC DNA]</scope>
    <source>
        <strain evidence="1">SH22a</strain>
    </source>
</reference>
<evidence type="ECO:0000313" key="2">
    <source>
        <dbReference type="Proteomes" id="UP000019150"/>
    </source>
</evidence>
<evidence type="ECO:0000313" key="1">
    <source>
        <dbReference type="EMBL" id="AHH20361.1"/>
    </source>
</evidence>
<gene>
    <name evidence="1" type="ORF">NONO_c55810</name>
</gene>
<organism evidence="1 2">
    <name type="scientific">Nocardia nova SH22a</name>
    <dbReference type="NCBI Taxonomy" id="1415166"/>
    <lineage>
        <taxon>Bacteria</taxon>
        <taxon>Bacillati</taxon>
        <taxon>Actinomycetota</taxon>
        <taxon>Actinomycetes</taxon>
        <taxon>Mycobacteriales</taxon>
        <taxon>Nocardiaceae</taxon>
        <taxon>Nocardia</taxon>
    </lineage>
</organism>
<protein>
    <recommendedName>
        <fullName evidence="3">RAMA domain-containing protein</fullName>
    </recommendedName>
</protein>
<dbReference type="AlphaFoldDB" id="W5TT48"/>
<dbReference type="Proteomes" id="UP000019150">
    <property type="component" value="Chromosome"/>
</dbReference>
<evidence type="ECO:0008006" key="3">
    <source>
        <dbReference type="Google" id="ProtNLM"/>
    </source>
</evidence>
<accession>W5TT48</accession>
<name>W5TT48_9NOCA</name>
<sequence>MKAIEVDDGVAATIEALSNAWAVPTADVVGRLLTTFLATTAPSTTTGSQPSAATATGHDVYCLYAGTRVHGHFDTATETLTITDGTLAGQTFRSPSEAARAVVNALKPGVNANRNGWTFWRVTNGDLLDVLRTR</sequence>